<protein>
    <recommendedName>
        <fullName evidence="8">RNA polymerase I subunit</fullName>
    </recommendedName>
</protein>
<dbReference type="GO" id="GO:0005730">
    <property type="term" value="C:nucleolus"/>
    <property type="evidence" value="ECO:0007669"/>
    <property type="project" value="UniProtKB-SubCell"/>
</dbReference>
<dbReference type="OrthoDB" id="532500at2759"/>
<dbReference type="EMBL" id="AJWJ01000448">
    <property type="protein sequence ID" value="KAF2070765.1"/>
    <property type="molecule type" value="Genomic_DNA"/>
</dbReference>
<evidence type="ECO:0000256" key="4">
    <source>
        <dbReference type="ARBA" id="ARBA00023163"/>
    </source>
</evidence>
<keyword evidence="3" id="KW-0240">DNA-directed RNA polymerase</keyword>
<evidence type="ECO:0000313" key="6">
    <source>
        <dbReference type="EMBL" id="KAF2070765.1"/>
    </source>
</evidence>
<evidence type="ECO:0000256" key="2">
    <source>
        <dbReference type="ARBA" id="ARBA00009430"/>
    </source>
</evidence>
<comment type="subcellular location">
    <subcellularLocation>
        <location evidence="1">Nucleus</location>
        <location evidence="1">Nucleolus</location>
    </subcellularLocation>
</comment>
<keyword evidence="7" id="KW-1185">Reference proteome</keyword>
<name>A0A8J4PMP4_9MYCE</name>
<accession>A0A8J4PMP4</accession>
<dbReference type="Pfam" id="PF06870">
    <property type="entry name" value="RNA_pol_I_A49"/>
    <property type="match status" value="1"/>
</dbReference>
<dbReference type="AlphaFoldDB" id="A0A8J4PMP4"/>
<keyword evidence="5" id="KW-0539">Nucleus</keyword>
<reference evidence="6" key="1">
    <citation type="submission" date="2020-01" db="EMBL/GenBank/DDBJ databases">
        <title>Development of genomics and gene disruption for Polysphondylium violaceum indicates a role for the polyketide synthase stlB in stalk morphogenesis.</title>
        <authorList>
            <person name="Narita B."/>
            <person name="Kawabe Y."/>
            <person name="Kin K."/>
            <person name="Saito T."/>
            <person name="Gibbs R."/>
            <person name="Kuspa A."/>
            <person name="Muzny D."/>
            <person name="Queller D."/>
            <person name="Richards S."/>
            <person name="Strassman J."/>
            <person name="Sucgang R."/>
            <person name="Worley K."/>
            <person name="Schaap P."/>
        </authorList>
    </citation>
    <scope>NUCLEOTIDE SEQUENCE</scope>
    <source>
        <strain evidence="6">QSvi11</strain>
    </source>
</reference>
<dbReference type="PANTHER" id="PTHR14440">
    <property type="entry name" value="DNA-DIRECTED RNA POLYMERASE I SUBUNIT RPA49"/>
    <property type="match status" value="1"/>
</dbReference>
<proteinExistence type="inferred from homology"/>
<dbReference type="GO" id="GO:0003677">
    <property type="term" value="F:DNA binding"/>
    <property type="evidence" value="ECO:0007669"/>
    <property type="project" value="InterPro"/>
</dbReference>
<evidence type="ECO:0000256" key="5">
    <source>
        <dbReference type="ARBA" id="ARBA00023242"/>
    </source>
</evidence>
<evidence type="ECO:0008006" key="8">
    <source>
        <dbReference type="Google" id="ProtNLM"/>
    </source>
</evidence>
<dbReference type="GO" id="GO:0000428">
    <property type="term" value="C:DNA-directed RNA polymerase complex"/>
    <property type="evidence" value="ECO:0007669"/>
    <property type="project" value="UniProtKB-KW"/>
</dbReference>
<gene>
    <name evidence="6" type="ORF">CYY_007913</name>
</gene>
<dbReference type="InterPro" id="IPR009668">
    <property type="entry name" value="RNA_pol-assoc_fac_A49-like"/>
</dbReference>
<organism evidence="6 7">
    <name type="scientific">Polysphondylium violaceum</name>
    <dbReference type="NCBI Taxonomy" id="133409"/>
    <lineage>
        <taxon>Eukaryota</taxon>
        <taxon>Amoebozoa</taxon>
        <taxon>Evosea</taxon>
        <taxon>Eumycetozoa</taxon>
        <taxon>Dictyostelia</taxon>
        <taxon>Dictyosteliales</taxon>
        <taxon>Dictyosteliaceae</taxon>
        <taxon>Polysphondylium</taxon>
    </lineage>
</organism>
<sequence>MTTVSVNTFNEKEIGNNKPCVLKFPQGLPPPSFVEQETEFVSLSKKVGNKRQRVILSNTDKLEYQSEEIQSTARYAIGVYDKSTNTLKIVPTDIYDMKQSVIGYTLTLDSSIALSKEDRYDQVKKLADSFGSKVTKKKIQKMEMENVDNLDFEKTNKAVGEIANTLADKQSEETPLDLPYFDLTTSKPEAIYPHEAFIPPKVYFGLYHQLFFNMVKKTPTLDNEGNPVEEPKLADYFKEKLDQFASISEDEDLEHACKLLTFMWYALMIMQCRGDSTKLVQEGGASFEVKDYMVSLFSTKITNKKISVSREDKTKIINFMVIVHLHLEGFETKNIAPLAKALAVTETALEKHFTRIGCKRSAAGFRLQAPLTFPTFKENNKKR</sequence>
<dbReference type="GO" id="GO:0006351">
    <property type="term" value="P:DNA-templated transcription"/>
    <property type="evidence" value="ECO:0007669"/>
    <property type="project" value="InterPro"/>
</dbReference>
<evidence type="ECO:0000256" key="3">
    <source>
        <dbReference type="ARBA" id="ARBA00022478"/>
    </source>
</evidence>
<evidence type="ECO:0000256" key="1">
    <source>
        <dbReference type="ARBA" id="ARBA00004604"/>
    </source>
</evidence>
<evidence type="ECO:0000313" key="7">
    <source>
        <dbReference type="Proteomes" id="UP000695562"/>
    </source>
</evidence>
<dbReference type="Proteomes" id="UP000695562">
    <property type="component" value="Unassembled WGS sequence"/>
</dbReference>
<comment type="caution">
    <text evidence="6">The sequence shown here is derived from an EMBL/GenBank/DDBJ whole genome shotgun (WGS) entry which is preliminary data.</text>
</comment>
<keyword evidence="4" id="KW-0804">Transcription</keyword>
<comment type="similarity">
    <text evidence="2">Belongs to the eukaryotic RPA49/POLR1E RNA polymerase subunit family.</text>
</comment>